<feature type="compositionally biased region" description="Pro residues" evidence="1">
    <location>
        <begin position="205"/>
        <end position="217"/>
    </location>
</feature>
<proteinExistence type="predicted"/>
<dbReference type="Pfam" id="PF20611">
    <property type="entry name" value="DUF6801"/>
    <property type="match status" value="1"/>
</dbReference>
<protein>
    <recommendedName>
        <fullName evidence="3">DUF6801 domain-containing protein</fullName>
    </recommendedName>
</protein>
<keyword evidence="5" id="KW-1185">Reference proteome</keyword>
<dbReference type="EMBL" id="MLCF01000118">
    <property type="protein sequence ID" value="OIV36034.1"/>
    <property type="molecule type" value="Genomic_DNA"/>
</dbReference>
<feature type="domain" description="DUF6801" evidence="3">
    <location>
        <begin position="43"/>
        <end position="190"/>
    </location>
</feature>
<feature type="chain" id="PRO_5009644084" description="DUF6801 domain-containing protein" evidence="2">
    <location>
        <begin position="33"/>
        <end position="512"/>
    </location>
</feature>
<sequence length="512" mass="50952">MRQAVAARALTRTGGAAVVGLLAVAGLLPSAAADGPSAPSALSYTCRFPSGDQPVTVTVATELPAAGTAGRAVDPGTVTTSVALPDTEVAALAKQGTSLTARTSLEVALTDGGTAATAAWPGTQPTAAAVPSSGGMTVTTTGRAPTFEGDTPGRLTVSAGNLDLRLQLSPASAGAAPAEVDASCTADSGRVTTVGTVDLAGPTGTPTPLPSGRPPSIAPSAGAATAPPRARTAGPAPKSAGAGGRRAGTVVRPAAPECIGDHSNPLAMSAYITGLSNVNKLHGASLIPVSCAKILQGPSKLVFGGGYIVTILQHSTGSLYYKGEPETTPGRATFLSFGFMPTTATMTLRQIGPMTIDSVLHQVTFTYQQGETVIRVPLQLYVSNVTVNGKSLDVGPNCRTEGSVYSPDPDAPAGDGPHLVVTGHVESTSGVTVGYTLVNGGVVDGSVTIPPFTGCTAGGQDLDPLLTASISGHGNYVKQVQGGVCFAGNQGDPAASGCTPDYQPLIVPEPER</sequence>
<dbReference type="AlphaFoldDB" id="A0A1J7C8T1"/>
<comment type="caution">
    <text evidence="4">The sequence shown here is derived from an EMBL/GenBank/DDBJ whole genome shotgun (WGS) entry which is preliminary data.</text>
</comment>
<feature type="signal peptide" evidence="2">
    <location>
        <begin position="1"/>
        <end position="32"/>
    </location>
</feature>
<evidence type="ECO:0000313" key="5">
    <source>
        <dbReference type="Proteomes" id="UP000243342"/>
    </source>
</evidence>
<organism evidence="4 5">
    <name type="scientific">Mangrovactinospora gilvigrisea</name>
    <dbReference type="NCBI Taxonomy" id="1428644"/>
    <lineage>
        <taxon>Bacteria</taxon>
        <taxon>Bacillati</taxon>
        <taxon>Actinomycetota</taxon>
        <taxon>Actinomycetes</taxon>
        <taxon>Kitasatosporales</taxon>
        <taxon>Streptomycetaceae</taxon>
        <taxon>Mangrovactinospora</taxon>
    </lineage>
</organism>
<evidence type="ECO:0000256" key="2">
    <source>
        <dbReference type="SAM" id="SignalP"/>
    </source>
</evidence>
<evidence type="ECO:0000256" key="1">
    <source>
        <dbReference type="SAM" id="MobiDB-lite"/>
    </source>
</evidence>
<reference evidence="4 5" key="1">
    <citation type="submission" date="2016-10" db="EMBL/GenBank/DDBJ databases">
        <title>Genome sequence of Streptomyces gilvigriseus MUSC 26.</title>
        <authorList>
            <person name="Lee L.-H."/>
            <person name="Ser H.-L."/>
        </authorList>
    </citation>
    <scope>NUCLEOTIDE SEQUENCE [LARGE SCALE GENOMIC DNA]</scope>
    <source>
        <strain evidence="4 5">MUSC 26</strain>
    </source>
</reference>
<keyword evidence="2" id="KW-0732">Signal</keyword>
<accession>A0A1J7C8T1</accession>
<dbReference type="STRING" id="1428644.BIV57_18450"/>
<name>A0A1J7C8T1_9ACTN</name>
<feature type="region of interest" description="Disordered" evidence="1">
    <location>
        <begin position="200"/>
        <end position="248"/>
    </location>
</feature>
<feature type="compositionally biased region" description="Low complexity" evidence="1">
    <location>
        <begin position="218"/>
        <end position="240"/>
    </location>
</feature>
<gene>
    <name evidence="4" type="ORF">BIV57_18450</name>
</gene>
<evidence type="ECO:0000259" key="3">
    <source>
        <dbReference type="Pfam" id="PF20611"/>
    </source>
</evidence>
<dbReference type="Proteomes" id="UP000243342">
    <property type="component" value="Unassembled WGS sequence"/>
</dbReference>
<dbReference type="InterPro" id="IPR046542">
    <property type="entry name" value="DUF6801"/>
</dbReference>
<evidence type="ECO:0000313" key="4">
    <source>
        <dbReference type="EMBL" id="OIV36034.1"/>
    </source>
</evidence>